<accession>A0ACD1G811</accession>
<sequence length="555" mass="60370">MASPAVKKAIAEAAAQYAKPEGRIFQYGTAGFRMKADLLNTVVFTVGLLAGLRSRKLSGQWVGVMVTASHNPAEDNGVKLVDPMVSSSTLGEMLEAEWETYATRLANAPLDKVGDVYEELIKEIDVSMENQARVVFARDTRASGSRLVSVLSAALTATEVEFLDLKFMTTPQLHYVVRCKNTLGTQYEYGEPTEQGYYEKLAEAFKRVMRGIKIKGSLTVDCANGVGGPKLRELIKYLPTAEEGGLDIKIVNDDVINPDSLNFECGADYVKTKQRAPPSSKAGPLERCASLDGDADRIVYYFVDESNVFRLLDGDRIATLAASFIGDLARSAGIAQKLKIGVVQTAYANGSSTDYIEKVLKLPSVCTNTGVKHLHHAALRFDVGVYFEANGHGTITFSENALKTIKNTEPQSPAQQRSLECLQGLTDLINQAVGDAISDMLLVEAILSHKGWSPKEWLATYTDLPSRLVRVEVADRSIFKAYDAERKLESPPGLQAEIESLQSRYNKGRSFARASGTEDAVRVYAEAASRSEADDLATRVANAVREAGAAKEPSS</sequence>
<evidence type="ECO:0000313" key="1">
    <source>
        <dbReference type="EMBL" id="RAH45419.1"/>
    </source>
</evidence>
<proteinExistence type="predicted"/>
<protein>
    <submittedName>
        <fullName evidence="1">Phosphoacetylglucosamine mutase</fullName>
    </submittedName>
</protein>
<keyword evidence="2" id="KW-1185">Reference proteome</keyword>
<dbReference type="Proteomes" id="UP000249057">
    <property type="component" value="Unassembled WGS sequence"/>
</dbReference>
<evidence type="ECO:0000313" key="2">
    <source>
        <dbReference type="Proteomes" id="UP000249057"/>
    </source>
</evidence>
<name>A0ACD1G811_9EURO</name>
<dbReference type="EMBL" id="KZ825345">
    <property type="protein sequence ID" value="RAH45419.1"/>
    <property type="molecule type" value="Genomic_DNA"/>
</dbReference>
<organism evidence="1 2">
    <name type="scientific">Aspergillus brunneoviolaceus CBS 621.78</name>
    <dbReference type="NCBI Taxonomy" id="1450534"/>
    <lineage>
        <taxon>Eukaryota</taxon>
        <taxon>Fungi</taxon>
        <taxon>Dikarya</taxon>
        <taxon>Ascomycota</taxon>
        <taxon>Pezizomycotina</taxon>
        <taxon>Eurotiomycetes</taxon>
        <taxon>Eurotiomycetidae</taxon>
        <taxon>Eurotiales</taxon>
        <taxon>Aspergillaceae</taxon>
        <taxon>Aspergillus</taxon>
        <taxon>Aspergillus subgen. Circumdati</taxon>
    </lineage>
</organism>
<gene>
    <name evidence="1" type="ORF">BO95DRAFT_363875</name>
</gene>
<reference evidence="1" key="1">
    <citation type="submission" date="2018-02" db="EMBL/GenBank/DDBJ databases">
        <title>The genomes of Aspergillus section Nigri reveals drivers in fungal speciation.</title>
        <authorList>
            <consortium name="DOE Joint Genome Institute"/>
            <person name="Vesth T.C."/>
            <person name="Nybo J."/>
            <person name="Theobald S."/>
            <person name="Brandl J."/>
            <person name="Frisvad J.C."/>
            <person name="Nielsen K.F."/>
            <person name="Lyhne E.K."/>
            <person name="Kogle M.E."/>
            <person name="Kuo A."/>
            <person name="Riley R."/>
            <person name="Clum A."/>
            <person name="Nolan M."/>
            <person name="Lipzen A."/>
            <person name="Salamov A."/>
            <person name="Henrissat B."/>
            <person name="Wiebenga A."/>
            <person name="De vries R.P."/>
            <person name="Grigoriev I.V."/>
            <person name="Mortensen U.H."/>
            <person name="Andersen M.R."/>
            <person name="Baker S.E."/>
        </authorList>
    </citation>
    <scope>NUCLEOTIDE SEQUENCE</scope>
    <source>
        <strain evidence="1">CBS 621.78</strain>
    </source>
</reference>